<dbReference type="InterPro" id="IPR000639">
    <property type="entry name" value="Epox_hydrolase-like"/>
</dbReference>
<dbReference type="Gene3D" id="3.40.50.1820">
    <property type="entry name" value="alpha/beta hydrolase"/>
    <property type="match status" value="1"/>
</dbReference>
<gene>
    <name evidence="2" type="ORF">GCM10017772_43340</name>
</gene>
<name>A0A919G7U7_9MICO</name>
<dbReference type="RefSeq" id="WP_229872673.1">
    <property type="nucleotide sequence ID" value="NZ_BNAS01000008.1"/>
</dbReference>
<evidence type="ECO:0000259" key="1">
    <source>
        <dbReference type="Pfam" id="PF12697"/>
    </source>
</evidence>
<comment type="caution">
    <text evidence="2">The sequence shown here is derived from an EMBL/GenBank/DDBJ whole genome shotgun (WGS) entry which is preliminary data.</text>
</comment>
<evidence type="ECO:0000313" key="2">
    <source>
        <dbReference type="EMBL" id="GHH78900.1"/>
    </source>
</evidence>
<dbReference type="PANTHER" id="PTHR43194">
    <property type="entry name" value="HYDROLASE ALPHA/BETA FOLD FAMILY"/>
    <property type="match status" value="1"/>
</dbReference>
<dbReference type="AlphaFoldDB" id="A0A919G7U7"/>
<dbReference type="EMBL" id="BNAS01000008">
    <property type="protein sequence ID" value="GHH78900.1"/>
    <property type="molecule type" value="Genomic_DNA"/>
</dbReference>
<proteinExistence type="predicted"/>
<dbReference type="PANTHER" id="PTHR43194:SF2">
    <property type="entry name" value="PEROXISOMAL MEMBRANE PROTEIN LPX1"/>
    <property type="match status" value="1"/>
</dbReference>
<dbReference type="PRINTS" id="PR00111">
    <property type="entry name" value="ABHYDROLASE"/>
</dbReference>
<keyword evidence="2" id="KW-0378">Hydrolase</keyword>
<dbReference type="InterPro" id="IPR029058">
    <property type="entry name" value="AB_hydrolase_fold"/>
</dbReference>
<dbReference type="PRINTS" id="PR00412">
    <property type="entry name" value="EPOXHYDRLASE"/>
</dbReference>
<feature type="domain" description="AB hydrolase-1" evidence="1">
    <location>
        <begin position="22"/>
        <end position="253"/>
    </location>
</feature>
<evidence type="ECO:0000313" key="3">
    <source>
        <dbReference type="Proteomes" id="UP000627369"/>
    </source>
</evidence>
<dbReference type="InterPro" id="IPR050228">
    <property type="entry name" value="Carboxylesterase_BioH"/>
</dbReference>
<dbReference type="Pfam" id="PF12697">
    <property type="entry name" value="Abhydrolase_6"/>
    <property type="match status" value="1"/>
</dbReference>
<sequence>MEFIETGGLRIAYERAGEGPPLVLVHGAAEDGRVWQLQLAGLAEELTVVAWDEPGAGRSSDLPEGFGLAGYADALAALVEALDLGPAHVAGVSWGGTVALELYRRRPELVATLIMIDTYAGWKGSLPADEVRARVAGAREMLAAPRAEFDPTFPGLFAGDPPPELVPLLAAVSADVRPATLAQQLGIMAETDLNELLPRIAVPTLLVWGSLDARSPLTVAGQFEDAIPDTTLVVIEGAGHLSHLEHPDQVNDAVREFCRTHPPGAKQ</sequence>
<dbReference type="SUPFAM" id="SSF53474">
    <property type="entry name" value="alpha/beta-Hydrolases"/>
    <property type="match status" value="1"/>
</dbReference>
<organism evidence="2 3">
    <name type="scientific">Promicromonospora soli</name>
    <dbReference type="NCBI Taxonomy" id="2035533"/>
    <lineage>
        <taxon>Bacteria</taxon>
        <taxon>Bacillati</taxon>
        <taxon>Actinomycetota</taxon>
        <taxon>Actinomycetes</taxon>
        <taxon>Micrococcales</taxon>
        <taxon>Promicromonosporaceae</taxon>
        <taxon>Promicromonospora</taxon>
    </lineage>
</organism>
<reference evidence="2" key="1">
    <citation type="journal article" date="2014" name="Int. J. Syst. Evol. Microbiol.">
        <title>Complete genome sequence of Corynebacterium casei LMG S-19264T (=DSM 44701T), isolated from a smear-ripened cheese.</title>
        <authorList>
            <consortium name="US DOE Joint Genome Institute (JGI-PGF)"/>
            <person name="Walter F."/>
            <person name="Albersmeier A."/>
            <person name="Kalinowski J."/>
            <person name="Ruckert C."/>
        </authorList>
    </citation>
    <scope>NUCLEOTIDE SEQUENCE</scope>
    <source>
        <strain evidence="2">CGMCC 4.7398</strain>
    </source>
</reference>
<reference evidence="2" key="2">
    <citation type="submission" date="2020-09" db="EMBL/GenBank/DDBJ databases">
        <authorList>
            <person name="Sun Q."/>
            <person name="Zhou Y."/>
        </authorList>
    </citation>
    <scope>NUCLEOTIDE SEQUENCE</scope>
    <source>
        <strain evidence="2">CGMCC 4.7398</strain>
    </source>
</reference>
<dbReference type="GO" id="GO:0016787">
    <property type="term" value="F:hydrolase activity"/>
    <property type="evidence" value="ECO:0007669"/>
    <property type="project" value="UniProtKB-KW"/>
</dbReference>
<accession>A0A919G7U7</accession>
<dbReference type="InterPro" id="IPR000073">
    <property type="entry name" value="AB_hydrolase_1"/>
</dbReference>
<protein>
    <submittedName>
        <fullName evidence="2">Alpha/beta hydrolase</fullName>
    </submittedName>
</protein>
<keyword evidence="3" id="KW-1185">Reference proteome</keyword>
<dbReference type="Proteomes" id="UP000627369">
    <property type="component" value="Unassembled WGS sequence"/>
</dbReference>